<dbReference type="EMBL" id="JAWJZY010000002">
    <property type="protein sequence ID" value="MEE8658566.1"/>
    <property type="molecule type" value="Genomic_DNA"/>
</dbReference>
<dbReference type="Proteomes" id="UP001312908">
    <property type="component" value="Unassembled WGS sequence"/>
</dbReference>
<gene>
    <name evidence="1" type="ORF">DOFOFD_06035</name>
</gene>
<sequence length="63" mass="7133">MASPVSTRLLTRGSAFTVWIGVKVAMDLRDDLPGLSENSIEGRENFPMDRHFNVRSSTILQRR</sequence>
<evidence type="ECO:0000313" key="1">
    <source>
        <dbReference type="EMBL" id="MEE8658566.1"/>
    </source>
</evidence>
<dbReference type="RefSeq" id="WP_394819482.1">
    <property type="nucleotide sequence ID" value="NZ_JAWJZY010000002.1"/>
</dbReference>
<reference evidence="1 2" key="1">
    <citation type="submission" date="2023-10" db="EMBL/GenBank/DDBJ databases">
        <title>Sorlinia euscelidii gen. nov., sp. nov., an acetic acid bacteria isolated from the gut of Euscelidius variegatus emitter.</title>
        <authorList>
            <person name="Michoud G."/>
            <person name="Marasco R."/>
            <person name="Seferji K."/>
            <person name="Gonella E."/>
            <person name="Garuglieri E."/>
            <person name="Alma A."/>
            <person name="Mapelli F."/>
            <person name="Borin S."/>
            <person name="Daffonchio D."/>
            <person name="Crotti E."/>
        </authorList>
    </citation>
    <scope>NUCLEOTIDE SEQUENCE [LARGE SCALE GENOMIC DNA]</scope>
    <source>
        <strain evidence="1 2">EV16P</strain>
    </source>
</reference>
<accession>A0ABU7U3P4</accession>
<evidence type="ECO:0000313" key="2">
    <source>
        <dbReference type="Proteomes" id="UP001312908"/>
    </source>
</evidence>
<proteinExistence type="predicted"/>
<organism evidence="1 2">
    <name type="scientific">Sorlinia euscelidii</name>
    <dbReference type="NCBI Taxonomy" id="3081148"/>
    <lineage>
        <taxon>Bacteria</taxon>
        <taxon>Pseudomonadati</taxon>
        <taxon>Pseudomonadota</taxon>
        <taxon>Alphaproteobacteria</taxon>
        <taxon>Acetobacterales</taxon>
        <taxon>Acetobacteraceae</taxon>
        <taxon>Sorlinia</taxon>
    </lineage>
</organism>
<protein>
    <submittedName>
        <fullName evidence="1">Uncharacterized protein</fullName>
    </submittedName>
</protein>
<name>A0ABU7U3P4_9PROT</name>
<comment type="caution">
    <text evidence="1">The sequence shown here is derived from an EMBL/GenBank/DDBJ whole genome shotgun (WGS) entry which is preliminary data.</text>
</comment>
<keyword evidence="2" id="KW-1185">Reference proteome</keyword>